<protein>
    <submittedName>
        <fullName evidence="4">AAA family ATPase</fullName>
    </submittedName>
</protein>
<evidence type="ECO:0000313" key="4">
    <source>
        <dbReference type="EMBL" id="MDN3564971.1"/>
    </source>
</evidence>
<dbReference type="CDD" id="cd17933">
    <property type="entry name" value="DEXSc_RecD-like"/>
    <property type="match status" value="1"/>
</dbReference>
<keyword evidence="1" id="KW-0547">Nucleotide-binding</keyword>
<dbReference type="SUPFAM" id="SSF52540">
    <property type="entry name" value="P-loop containing nucleoside triphosphate hydrolases"/>
    <property type="match status" value="2"/>
</dbReference>
<evidence type="ECO:0000259" key="3">
    <source>
        <dbReference type="Pfam" id="PF13538"/>
    </source>
</evidence>
<dbReference type="Proteomes" id="UP001529369">
    <property type="component" value="Unassembled WGS sequence"/>
</dbReference>
<keyword evidence="2" id="KW-0067">ATP-binding</keyword>
<dbReference type="Pfam" id="PF13538">
    <property type="entry name" value="UvrD_C_2"/>
    <property type="match status" value="1"/>
</dbReference>
<evidence type="ECO:0000256" key="2">
    <source>
        <dbReference type="ARBA" id="ARBA00022840"/>
    </source>
</evidence>
<dbReference type="InterPro" id="IPR050534">
    <property type="entry name" value="Coronavir_polyprotein_1ab"/>
</dbReference>
<accession>A0ABT8A5R4</accession>
<dbReference type="Pfam" id="PF13604">
    <property type="entry name" value="AAA_30"/>
    <property type="match status" value="1"/>
</dbReference>
<dbReference type="InterPro" id="IPR027785">
    <property type="entry name" value="UvrD-like_helicase_C"/>
</dbReference>
<gene>
    <name evidence="4" type="ORF">QWZ14_11420</name>
</gene>
<dbReference type="RefSeq" id="WP_290316785.1">
    <property type="nucleotide sequence ID" value="NZ_JAUFPN010000126.1"/>
</dbReference>
<dbReference type="InterPro" id="IPR027417">
    <property type="entry name" value="P-loop_NTPase"/>
</dbReference>
<dbReference type="EMBL" id="JAUFPN010000126">
    <property type="protein sequence ID" value="MDN3564971.1"/>
    <property type="molecule type" value="Genomic_DNA"/>
</dbReference>
<keyword evidence="5" id="KW-1185">Reference proteome</keyword>
<sequence>MRLAVMSILSSRSFGCLWAGVGEAGERIRVKSDEPVWPVVGEVYDVEGAEEAFEDSWGRRHRQISGARLTRIRASGRLLVPWLRQLPGVGETRATRLLERFGNDLLDVLSDPARVGEVADALDPERQALAARLAIALQVAYAKQACVERDKMSEGHFYARLEEVGVADRTAARSLWRLLGNDAWERLCQRPYTAAVVIPWERADHLGQRLLSAATGTLDLRRHPDRLAGACDSVIRDLLRQGDTAADPDEFRRRLSNKAVSAKEALKTGLERRRVLAFQDLIVAPGAAYLEGEIYRHIQRLRAASAPYSLATDDRAEKAIETAERTTGLVLTGEQRTAVRVLLHQGVGLLQGGAGTGKTTSMRVLVAACNIMGRRVEPAALSGKAALKLAQASQFDALTIAQVIERLKLRDELEAEGRLSSNDDYLRGENGLPLKRLPRLTSDTTLLLDEASMVDIASLHRLLGRLPDGGGLILVGDFSQLPPVGIGQVYHDLVEARHGVVELTQILRQADGNPLLAVAAAIRHGQVPLLPKFTGAATGVQFQECTLKGVADQLRVVRHRLVQETFEDDLLVLSARKTTAGSVCHGEMSRRQTEGAEGVRLGPLCVWVSIGDPVMMGVNHYKYGLANGQLGRVTSINPVQIQWDGSDHSFEVNEDYRGDVVSAWAITCHKSQGSEARRVIIALDSKRMLTRQWLYTAVTRAQEQAVLVGPGELFNLAIQQIAMRTTLLSRLCQHK</sequence>
<dbReference type="CDD" id="cd18809">
    <property type="entry name" value="SF1_C_RecD"/>
    <property type="match status" value="1"/>
</dbReference>
<organism evidence="4 5">
    <name type="scientific">Paeniroseomonas aquatica</name>
    <dbReference type="NCBI Taxonomy" id="373043"/>
    <lineage>
        <taxon>Bacteria</taxon>
        <taxon>Pseudomonadati</taxon>
        <taxon>Pseudomonadota</taxon>
        <taxon>Alphaproteobacteria</taxon>
        <taxon>Acetobacterales</taxon>
        <taxon>Acetobacteraceae</taxon>
        <taxon>Paeniroseomonas</taxon>
    </lineage>
</organism>
<name>A0ABT8A5R4_9PROT</name>
<dbReference type="PANTHER" id="PTHR43788:SF6">
    <property type="entry name" value="DNA HELICASE B"/>
    <property type="match status" value="1"/>
</dbReference>
<reference evidence="5" key="1">
    <citation type="journal article" date="2019" name="Int. J. Syst. Evol. Microbiol.">
        <title>The Global Catalogue of Microorganisms (GCM) 10K type strain sequencing project: providing services to taxonomists for standard genome sequencing and annotation.</title>
        <authorList>
            <consortium name="The Broad Institute Genomics Platform"/>
            <consortium name="The Broad Institute Genome Sequencing Center for Infectious Disease"/>
            <person name="Wu L."/>
            <person name="Ma J."/>
        </authorList>
    </citation>
    <scope>NUCLEOTIDE SEQUENCE [LARGE SCALE GENOMIC DNA]</scope>
    <source>
        <strain evidence="5">CECT 7131</strain>
    </source>
</reference>
<comment type="caution">
    <text evidence="4">The sequence shown here is derived from an EMBL/GenBank/DDBJ whole genome shotgun (WGS) entry which is preliminary data.</text>
</comment>
<dbReference type="Gene3D" id="2.30.30.940">
    <property type="match status" value="1"/>
</dbReference>
<proteinExistence type="predicted"/>
<feature type="domain" description="UvrD-like helicase C-terminal" evidence="3">
    <location>
        <begin position="663"/>
        <end position="708"/>
    </location>
</feature>
<dbReference type="Gene3D" id="3.40.50.300">
    <property type="entry name" value="P-loop containing nucleotide triphosphate hydrolases"/>
    <property type="match status" value="2"/>
</dbReference>
<evidence type="ECO:0000313" key="5">
    <source>
        <dbReference type="Proteomes" id="UP001529369"/>
    </source>
</evidence>
<evidence type="ECO:0000256" key="1">
    <source>
        <dbReference type="ARBA" id="ARBA00022741"/>
    </source>
</evidence>
<dbReference type="PANTHER" id="PTHR43788">
    <property type="entry name" value="DNA2/NAM7 HELICASE FAMILY MEMBER"/>
    <property type="match status" value="1"/>
</dbReference>